<dbReference type="CDD" id="cd03230">
    <property type="entry name" value="ABC_DR_subfamily_A"/>
    <property type="match status" value="1"/>
</dbReference>
<accession>A0AA43XJZ8</accession>
<dbReference type="PROSITE" id="PS00211">
    <property type="entry name" value="ABC_TRANSPORTER_1"/>
    <property type="match status" value="1"/>
</dbReference>
<dbReference type="InterPro" id="IPR025302">
    <property type="entry name" value="DrrA1/2-like_C"/>
</dbReference>
<dbReference type="InterPro" id="IPR017871">
    <property type="entry name" value="ABC_transporter-like_CS"/>
</dbReference>
<evidence type="ECO:0000256" key="3">
    <source>
        <dbReference type="ARBA" id="ARBA00022741"/>
    </source>
</evidence>
<protein>
    <submittedName>
        <fullName evidence="6">ABC transporter ATP-binding protein</fullName>
    </submittedName>
</protein>
<dbReference type="Pfam" id="PF00005">
    <property type="entry name" value="ABC_tran"/>
    <property type="match status" value="1"/>
</dbReference>
<dbReference type="InterPro" id="IPR050763">
    <property type="entry name" value="ABC_transporter_ATP-binding"/>
</dbReference>
<dbReference type="InterPro" id="IPR027417">
    <property type="entry name" value="P-loop_NTPase"/>
</dbReference>
<evidence type="ECO:0000256" key="4">
    <source>
        <dbReference type="ARBA" id="ARBA00022840"/>
    </source>
</evidence>
<evidence type="ECO:0000259" key="5">
    <source>
        <dbReference type="PROSITE" id="PS50893"/>
    </source>
</evidence>
<comment type="caution">
    <text evidence="6">The sequence shown here is derived from an EMBL/GenBank/DDBJ whole genome shotgun (WGS) entry which is preliminary data.</text>
</comment>
<dbReference type="SMART" id="SM00382">
    <property type="entry name" value="AAA"/>
    <property type="match status" value="1"/>
</dbReference>
<organism evidence="6 7">
    <name type="scientific">Isachenkonia alkalipeptolytica</name>
    <dbReference type="NCBI Taxonomy" id="2565777"/>
    <lineage>
        <taxon>Bacteria</taxon>
        <taxon>Bacillati</taxon>
        <taxon>Bacillota</taxon>
        <taxon>Clostridia</taxon>
        <taxon>Eubacteriales</taxon>
        <taxon>Clostridiaceae</taxon>
        <taxon>Isachenkonia</taxon>
    </lineage>
</organism>
<evidence type="ECO:0000313" key="6">
    <source>
        <dbReference type="EMBL" id="NBG87666.1"/>
    </source>
</evidence>
<gene>
    <name evidence="6" type="ORF">ISALK_04050</name>
</gene>
<dbReference type="PANTHER" id="PTHR42711:SF5">
    <property type="entry name" value="ABC TRANSPORTER ATP-BINDING PROTEIN NATA"/>
    <property type="match status" value="1"/>
</dbReference>
<keyword evidence="4 6" id="KW-0067">ATP-binding</keyword>
<sequence length="296" mass="33834">MKMINIENLTKYYGSFKALDNLNLTVNQGDIMGFIGPNGAGKTTTIRILLGLLKKHEGTVEVFGKDAWEKNVEIHKNLAYVPGDVQLWSNFTGGEIIDLLGDLRGSMNKSKRTELIERFQLDPGKKFKTYSKGNRQKVALISALSSDVDLYIFDEPTSGLDPLMERVFQECVRELHQQGKTILLSSHILAEVERLCNKIAIIKEGTIVETGEIHEMEHLKRTHFTIVAENIKDTLKNLIYVHNLKETDNQLDFEVEQHHINDLFRVLSRYTIASVKSHPPKLEDIFIDHYREEEVS</sequence>
<dbReference type="SUPFAM" id="SSF52540">
    <property type="entry name" value="P-loop containing nucleoside triphosphate hydrolases"/>
    <property type="match status" value="1"/>
</dbReference>
<dbReference type="PANTHER" id="PTHR42711">
    <property type="entry name" value="ABC TRANSPORTER ATP-BINDING PROTEIN"/>
    <property type="match status" value="1"/>
</dbReference>
<dbReference type="Pfam" id="PF13732">
    <property type="entry name" value="DrrA1-3_C"/>
    <property type="match status" value="1"/>
</dbReference>
<keyword evidence="2" id="KW-0813">Transport</keyword>
<dbReference type="RefSeq" id="WP_160719312.1">
    <property type="nucleotide sequence ID" value="NZ_SUMG01000003.1"/>
</dbReference>
<dbReference type="AlphaFoldDB" id="A0AA43XJZ8"/>
<dbReference type="Proteomes" id="UP000449710">
    <property type="component" value="Unassembled WGS sequence"/>
</dbReference>
<keyword evidence="7" id="KW-1185">Reference proteome</keyword>
<dbReference type="InterPro" id="IPR003593">
    <property type="entry name" value="AAA+_ATPase"/>
</dbReference>
<keyword evidence="3" id="KW-0547">Nucleotide-binding</keyword>
<dbReference type="GO" id="GO:0016887">
    <property type="term" value="F:ATP hydrolysis activity"/>
    <property type="evidence" value="ECO:0007669"/>
    <property type="project" value="InterPro"/>
</dbReference>
<evidence type="ECO:0000313" key="7">
    <source>
        <dbReference type="Proteomes" id="UP000449710"/>
    </source>
</evidence>
<reference evidence="6 7" key="1">
    <citation type="submission" date="2019-04" db="EMBL/GenBank/DDBJ databases">
        <title>Isachenkonia alkalipeptolytica gen. nov. sp. nov. a new anaerobic, alkiliphilic organothrophic bacterium capable to reduce synthesized ferrihydrite isolated from a soda lake.</title>
        <authorList>
            <person name="Toshchakov S.V."/>
            <person name="Zavarzina D.G."/>
            <person name="Zhilina T.N."/>
            <person name="Kostrikina N.A."/>
            <person name="Kublanov I.V."/>
        </authorList>
    </citation>
    <scope>NUCLEOTIDE SEQUENCE [LARGE SCALE GENOMIC DNA]</scope>
    <source>
        <strain evidence="6 7">Z-1701</strain>
    </source>
</reference>
<dbReference type="EMBL" id="SUMG01000003">
    <property type="protein sequence ID" value="NBG87666.1"/>
    <property type="molecule type" value="Genomic_DNA"/>
</dbReference>
<feature type="domain" description="ABC transporter" evidence="5">
    <location>
        <begin position="4"/>
        <end position="229"/>
    </location>
</feature>
<dbReference type="InterPro" id="IPR003439">
    <property type="entry name" value="ABC_transporter-like_ATP-bd"/>
</dbReference>
<dbReference type="GO" id="GO:0005524">
    <property type="term" value="F:ATP binding"/>
    <property type="evidence" value="ECO:0007669"/>
    <property type="project" value="UniProtKB-KW"/>
</dbReference>
<evidence type="ECO:0000256" key="2">
    <source>
        <dbReference type="ARBA" id="ARBA00022448"/>
    </source>
</evidence>
<comment type="similarity">
    <text evidence="1">Belongs to the ABC transporter superfamily.</text>
</comment>
<dbReference type="PROSITE" id="PS50893">
    <property type="entry name" value="ABC_TRANSPORTER_2"/>
    <property type="match status" value="1"/>
</dbReference>
<name>A0AA43XJZ8_9CLOT</name>
<dbReference type="Gene3D" id="3.40.50.300">
    <property type="entry name" value="P-loop containing nucleotide triphosphate hydrolases"/>
    <property type="match status" value="1"/>
</dbReference>
<proteinExistence type="inferred from homology"/>
<evidence type="ECO:0000256" key="1">
    <source>
        <dbReference type="ARBA" id="ARBA00005417"/>
    </source>
</evidence>